<gene>
    <name evidence="1" type="ORF">SAMN05216236_10514</name>
</gene>
<dbReference type="RefSeq" id="WP_027260907.1">
    <property type="nucleotide sequence ID" value="NZ_FPAW01000005.1"/>
</dbReference>
<accession>A0A1I6ZVV3</accession>
<protein>
    <recommendedName>
        <fullName evidence="3">Lipoprotein</fullName>
    </recommendedName>
</protein>
<dbReference type="STRING" id="999627.SAMN05216236_10514"/>
<name>A0A1I6ZVV3_9RHOB</name>
<dbReference type="AlphaFoldDB" id="A0A1I6ZVV3"/>
<sequence length="93" mass="9741">MKKLVWLLGGATLLLSACDTYEGGLASPSNSYLGEVPEGVVAIAAPYQDLSAVSIDPADGCYVYRHVGPVETTFLPLRSADGRPICSRAPEAT</sequence>
<proteinExistence type="predicted"/>
<dbReference type="EMBL" id="FPAW01000005">
    <property type="protein sequence ID" value="SFT66819.1"/>
    <property type="molecule type" value="Genomic_DNA"/>
</dbReference>
<dbReference type="PROSITE" id="PS51257">
    <property type="entry name" value="PROKAR_LIPOPROTEIN"/>
    <property type="match status" value="1"/>
</dbReference>
<dbReference type="eggNOG" id="ENOG50330YG">
    <property type="taxonomic scope" value="Bacteria"/>
</dbReference>
<evidence type="ECO:0000313" key="1">
    <source>
        <dbReference type="EMBL" id="SFT66819.1"/>
    </source>
</evidence>
<reference evidence="1 2" key="1">
    <citation type="submission" date="2016-10" db="EMBL/GenBank/DDBJ databases">
        <authorList>
            <person name="de Groot N.N."/>
        </authorList>
    </citation>
    <scope>NUCLEOTIDE SEQUENCE [LARGE SCALE GENOMIC DNA]</scope>
    <source>
        <strain evidence="1 2">CGMCC 1.10959</strain>
    </source>
</reference>
<organism evidence="1 2">
    <name type="scientific">Sedimentitalea nanhaiensis</name>
    <dbReference type="NCBI Taxonomy" id="999627"/>
    <lineage>
        <taxon>Bacteria</taxon>
        <taxon>Pseudomonadati</taxon>
        <taxon>Pseudomonadota</taxon>
        <taxon>Alphaproteobacteria</taxon>
        <taxon>Rhodobacterales</taxon>
        <taxon>Paracoccaceae</taxon>
        <taxon>Sedimentitalea</taxon>
    </lineage>
</organism>
<keyword evidence="2" id="KW-1185">Reference proteome</keyword>
<dbReference type="Proteomes" id="UP000182466">
    <property type="component" value="Unassembled WGS sequence"/>
</dbReference>
<dbReference type="OrthoDB" id="7659063at2"/>
<evidence type="ECO:0000313" key="2">
    <source>
        <dbReference type="Proteomes" id="UP000182466"/>
    </source>
</evidence>
<evidence type="ECO:0008006" key="3">
    <source>
        <dbReference type="Google" id="ProtNLM"/>
    </source>
</evidence>